<dbReference type="PANTHER" id="PTHR21096:SF0">
    <property type="entry name" value="PROTEIN FAM136A"/>
    <property type="match status" value="1"/>
</dbReference>
<comment type="caution">
    <text evidence="2">The sequence shown here is derived from an EMBL/GenBank/DDBJ whole genome shotgun (WGS) entry which is preliminary data.</text>
</comment>
<dbReference type="PANTHER" id="PTHR21096">
    <property type="entry name" value="PROTEIN FAM136A"/>
    <property type="match status" value="1"/>
</dbReference>
<accession>A0A836CNQ1</accession>
<dbReference type="AlphaFoldDB" id="A0A836CNQ1"/>
<gene>
    <name evidence="2" type="ORF">JKP88DRAFT_192378</name>
</gene>
<protein>
    <recommendedName>
        <fullName evidence="4">Protein FAM136A</fullName>
    </recommendedName>
</protein>
<dbReference type="InterPro" id="IPR008560">
    <property type="entry name" value="DUF842_euk"/>
</dbReference>
<organism evidence="2 3">
    <name type="scientific">Tribonema minus</name>
    <dbReference type="NCBI Taxonomy" id="303371"/>
    <lineage>
        <taxon>Eukaryota</taxon>
        <taxon>Sar</taxon>
        <taxon>Stramenopiles</taxon>
        <taxon>Ochrophyta</taxon>
        <taxon>PX clade</taxon>
        <taxon>Xanthophyceae</taxon>
        <taxon>Tribonematales</taxon>
        <taxon>Tribonemataceae</taxon>
        <taxon>Tribonema</taxon>
    </lineage>
</organism>
<evidence type="ECO:0008006" key="4">
    <source>
        <dbReference type="Google" id="ProtNLM"/>
    </source>
</evidence>
<dbReference type="Pfam" id="PF05811">
    <property type="entry name" value="DUF842"/>
    <property type="match status" value="1"/>
</dbReference>
<evidence type="ECO:0000256" key="1">
    <source>
        <dbReference type="ARBA" id="ARBA00009952"/>
    </source>
</evidence>
<keyword evidence="3" id="KW-1185">Reference proteome</keyword>
<dbReference type="OrthoDB" id="9975421at2759"/>
<sequence>MAEAAQRGLQTAVEELMDKFDRQRMRPMQKKVFLCMADCVSDASVSHERTVVCQQNCGLPIQRVQQVVEHEIHSLQERMQRGVMGCQDEVRDRLGGGGGGGGAGGAGDARLEQQAQQAMDQCVVGVINRHRGLLGQLEKRINSAAK</sequence>
<dbReference type="Proteomes" id="UP000664859">
    <property type="component" value="Unassembled WGS sequence"/>
</dbReference>
<evidence type="ECO:0000313" key="2">
    <source>
        <dbReference type="EMBL" id="KAG5190076.1"/>
    </source>
</evidence>
<dbReference type="GO" id="GO:0005737">
    <property type="term" value="C:cytoplasm"/>
    <property type="evidence" value="ECO:0007669"/>
    <property type="project" value="TreeGrafter"/>
</dbReference>
<evidence type="ECO:0000313" key="3">
    <source>
        <dbReference type="Proteomes" id="UP000664859"/>
    </source>
</evidence>
<feature type="non-terminal residue" evidence="2">
    <location>
        <position position="146"/>
    </location>
</feature>
<name>A0A836CNQ1_9STRA</name>
<comment type="similarity">
    <text evidence="1">Belongs to the FAM136 family.</text>
</comment>
<reference evidence="2" key="1">
    <citation type="submission" date="2021-02" db="EMBL/GenBank/DDBJ databases">
        <title>First Annotated Genome of the Yellow-green Alga Tribonema minus.</title>
        <authorList>
            <person name="Mahan K.M."/>
        </authorList>
    </citation>
    <scope>NUCLEOTIDE SEQUENCE</scope>
    <source>
        <strain evidence="2">UTEX B ZZ1240</strain>
    </source>
</reference>
<dbReference type="EMBL" id="JAFCMP010000039">
    <property type="protein sequence ID" value="KAG5190076.1"/>
    <property type="molecule type" value="Genomic_DNA"/>
</dbReference>
<proteinExistence type="inferred from homology"/>